<dbReference type="EMBL" id="DTCM01000014">
    <property type="protein sequence ID" value="HGL40246.1"/>
    <property type="molecule type" value="Genomic_DNA"/>
</dbReference>
<dbReference type="AlphaFoldDB" id="A0A7C4I349"/>
<dbReference type="Gene3D" id="1.20.58.220">
    <property type="entry name" value="Phosphate transport system protein phou homolog 2, domain 2"/>
    <property type="match status" value="2"/>
</dbReference>
<gene>
    <name evidence="3" type="ORF">ENT82_03060</name>
    <name evidence="2" type="ORF">ENU43_01050</name>
</gene>
<dbReference type="InterPro" id="IPR028366">
    <property type="entry name" value="PhoU"/>
</dbReference>
<dbReference type="Gene3D" id="2.10.260.10">
    <property type="match status" value="1"/>
</dbReference>
<proteinExistence type="predicted"/>
<dbReference type="SMART" id="SM00966">
    <property type="entry name" value="SpoVT_AbrB"/>
    <property type="match status" value="1"/>
</dbReference>
<reference evidence="3" key="1">
    <citation type="journal article" date="2020" name="mSystems">
        <title>Genome- and Community-Level Interaction Insights into Carbon Utilization and Element Cycling Functions of Hydrothermarchaeota in Hydrothermal Sediment.</title>
        <authorList>
            <person name="Zhou Z."/>
            <person name="Liu Y."/>
            <person name="Xu W."/>
            <person name="Pan J."/>
            <person name="Luo Z.H."/>
            <person name="Li M."/>
        </authorList>
    </citation>
    <scope>NUCLEOTIDE SEQUENCE [LARGE SCALE GENOMIC DNA]</scope>
    <source>
        <strain evidence="3">SpSt-613</strain>
        <strain evidence="2">SpSt-669</strain>
    </source>
</reference>
<dbReference type="PANTHER" id="PTHR42930">
    <property type="entry name" value="PHOSPHATE-SPECIFIC TRANSPORT SYSTEM ACCESSORY PROTEIN PHOU"/>
    <property type="match status" value="1"/>
</dbReference>
<dbReference type="InterPro" id="IPR007159">
    <property type="entry name" value="SpoVT-AbrB_dom"/>
</dbReference>
<dbReference type="Pfam" id="PF01895">
    <property type="entry name" value="PhoU"/>
    <property type="match status" value="1"/>
</dbReference>
<dbReference type="InterPro" id="IPR038078">
    <property type="entry name" value="PhoU-like_sf"/>
</dbReference>
<dbReference type="EMBL" id="DTAD01000032">
    <property type="protein sequence ID" value="HGN90093.1"/>
    <property type="molecule type" value="Genomic_DNA"/>
</dbReference>
<comment type="caution">
    <text evidence="3">The sequence shown here is derived from an EMBL/GenBank/DDBJ whole genome shotgun (WGS) entry which is preliminary data.</text>
</comment>
<dbReference type="GO" id="GO:0003677">
    <property type="term" value="F:DNA binding"/>
    <property type="evidence" value="ECO:0007669"/>
    <property type="project" value="InterPro"/>
</dbReference>
<protein>
    <submittedName>
        <fullName evidence="3">Phosphate uptake regulator PhoU</fullName>
    </submittedName>
</protein>
<sequence>MAAVIYTYLTYKIMKQLYKMHKLRMVCLLCMLMRTIQKTAGGTYIVSLPKQIVKTLGLDKRHVVRVTVEDDRIVLTPATVRQTVQSKRIDTSDLRDPKLLGLAIVNSYIMGHDVAEVVSEGKMNPLLKKAVREAVENMIGVEIVEDYADRVVLQTFIDPTKFELDKLLEKFTQFSRAVMRDAAKALRIGDKTLAHDAYERGFELTKHYRLLMRVCFQALHSTVVREAVKVRDTSGLVVRIIAVRELGRVAYYCMRMAERVEEIGRVEDELAATIEEMVSLVDKMLDDALTALLKHDLSLASTVIDRMENVRTLYTKAFRHIIRKPEKEANILGLIIRAVRAIAGYGVALADDAILEIFSR</sequence>
<evidence type="ECO:0000313" key="3">
    <source>
        <dbReference type="EMBL" id="HGN90093.1"/>
    </source>
</evidence>
<organism evidence="3">
    <name type="scientific">Caldiarchaeum subterraneum</name>
    <dbReference type="NCBI Taxonomy" id="311458"/>
    <lineage>
        <taxon>Archaea</taxon>
        <taxon>Nitrososphaerota</taxon>
        <taxon>Candidatus Caldarchaeales</taxon>
        <taxon>Candidatus Caldarchaeaceae</taxon>
        <taxon>Candidatus Caldarchaeum</taxon>
    </lineage>
</organism>
<evidence type="ECO:0000313" key="2">
    <source>
        <dbReference type="EMBL" id="HGL40246.1"/>
    </source>
</evidence>
<dbReference type="GO" id="GO:0045936">
    <property type="term" value="P:negative regulation of phosphate metabolic process"/>
    <property type="evidence" value="ECO:0007669"/>
    <property type="project" value="InterPro"/>
</dbReference>
<feature type="domain" description="SpoVT-AbrB" evidence="1">
    <location>
        <begin position="38"/>
        <end position="83"/>
    </location>
</feature>
<dbReference type="InterPro" id="IPR037914">
    <property type="entry name" value="SpoVT-AbrB_sf"/>
</dbReference>
<dbReference type="Pfam" id="PF04014">
    <property type="entry name" value="MazE_antitoxin"/>
    <property type="match status" value="1"/>
</dbReference>
<dbReference type="GO" id="GO:0030643">
    <property type="term" value="P:intracellular phosphate ion homeostasis"/>
    <property type="evidence" value="ECO:0007669"/>
    <property type="project" value="InterPro"/>
</dbReference>
<accession>A0A7C4I349</accession>
<name>A0A7C4I349_CALS0</name>
<dbReference type="SUPFAM" id="SSF89447">
    <property type="entry name" value="AbrB/MazE/MraZ-like"/>
    <property type="match status" value="1"/>
</dbReference>
<dbReference type="InterPro" id="IPR026022">
    <property type="entry name" value="PhoU_dom"/>
</dbReference>
<evidence type="ECO:0000259" key="1">
    <source>
        <dbReference type="SMART" id="SM00966"/>
    </source>
</evidence>
<dbReference type="PANTHER" id="PTHR42930:SF3">
    <property type="entry name" value="PHOSPHATE-SPECIFIC TRANSPORT SYSTEM ACCESSORY PROTEIN PHOU"/>
    <property type="match status" value="1"/>
</dbReference>
<dbReference type="SUPFAM" id="SSF109755">
    <property type="entry name" value="PhoU-like"/>
    <property type="match status" value="1"/>
</dbReference>